<dbReference type="InterPro" id="IPR029058">
    <property type="entry name" value="AB_hydrolase_fold"/>
</dbReference>
<dbReference type="PANTHER" id="PTHR10039:SF16">
    <property type="entry name" value="GPI INOSITOL-DEACYLASE"/>
    <property type="match status" value="1"/>
</dbReference>
<dbReference type="SUPFAM" id="SSF52540">
    <property type="entry name" value="P-loop containing nucleoside triphosphate hydrolases"/>
    <property type="match status" value="1"/>
</dbReference>
<dbReference type="OrthoDB" id="194358at2759"/>
<dbReference type="InterPro" id="IPR001680">
    <property type="entry name" value="WD40_rpt"/>
</dbReference>
<evidence type="ECO:0000259" key="5">
    <source>
        <dbReference type="Pfam" id="PF24883"/>
    </source>
</evidence>
<dbReference type="Gene3D" id="3.40.50.1820">
    <property type="entry name" value="alpha/beta hydrolase"/>
    <property type="match status" value="1"/>
</dbReference>
<dbReference type="Gene3D" id="2.130.10.10">
    <property type="entry name" value="YVTN repeat-like/Quinoprotein amine dehydrogenase"/>
    <property type="match status" value="2"/>
</dbReference>
<gene>
    <name evidence="6" type="ORF">B0J13DRAFT_650700</name>
</gene>
<feature type="domain" description="Nephrocystin 3-like N-terminal" evidence="5">
    <location>
        <begin position="365"/>
        <end position="527"/>
    </location>
</feature>
<dbReference type="SMART" id="SM00320">
    <property type="entry name" value="WD40"/>
    <property type="match status" value="5"/>
</dbReference>
<dbReference type="PANTHER" id="PTHR10039">
    <property type="entry name" value="AMELOGENIN"/>
    <property type="match status" value="1"/>
</dbReference>
<feature type="domain" description="GPI inositol-deacylase winged helix" evidence="4">
    <location>
        <begin position="627"/>
        <end position="716"/>
    </location>
</feature>
<dbReference type="SUPFAM" id="SSF50998">
    <property type="entry name" value="Quinoprotein alcohol dehydrogenase-like"/>
    <property type="match status" value="1"/>
</dbReference>
<comment type="caution">
    <text evidence="6">The sequence shown here is derived from an EMBL/GenBank/DDBJ whole genome shotgun (WGS) entry which is preliminary data.</text>
</comment>
<dbReference type="InterPro" id="IPR011047">
    <property type="entry name" value="Quinoprotein_ADH-like_sf"/>
</dbReference>
<dbReference type="EMBL" id="JAGMUU010000003">
    <property type="protein sequence ID" value="KAH7157921.1"/>
    <property type="molecule type" value="Genomic_DNA"/>
</dbReference>
<protein>
    <recommendedName>
        <fullName evidence="8">GPI inositol-deacylase</fullName>
    </recommendedName>
</protein>
<dbReference type="Pfam" id="PF22939">
    <property type="entry name" value="WHD_GPIID"/>
    <property type="match status" value="1"/>
</dbReference>
<evidence type="ECO:0000313" key="7">
    <source>
        <dbReference type="Proteomes" id="UP000717696"/>
    </source>
</evidence>
<comment type="similarity">
    <text evidence="1">Belongs to the putative lipase ROG1 family.</text>
</comment>
<keyword evidence="2" id="KW-0677">Repeat</keyword>
<proteinExistence type="inferred from homology"/>
<dbReference type="Proteomes" id="UP000717696">
    <property type="component" value="Unassembled WGS sequence"/>
</dbReference>
<evidence type="ECO:0000256" key="2">
    <source>
        <dbReference type="ARBA" id="ARBA00022737"/>
    </source>
</evidence>
<accession>A0A9P9JBE6</accession>
<dbReference type="InterPro" id="IPR015943">
    <property type="entry name" value="WD40/YVTN_repeat-like_dom_sf"/>
</dbReference>
<dbReference type="InterPro" id="IPR027417">
    <property type="entry name" value="P-loop_NTPase"/>
</dbReference>
<dbReference type="InterPro" id="IPR007751">
    <property type="entry name" value="DUF676_lipase-like"/>
</dbReference>
<dbReference type="InterPro" id="IPR036322">
    <property type="entry name" value="WD40_repeat_dom_sf"/>
</dbReference>
<organism evidence="6 7">
    <name type="scientific">Dactylonectria estremocensis</name>
    <dbReference type="NCBI Taxonomy" id="1079267"/>
    <lineage>
        <taxon>Eukaryota</taxon>
        <taxon>Fungi</taxon>
        <taxon>Dikarya</taxon>
        <taxon>Ascomycota</taxon>
        <taxon>Pezizomycotina</taxon>
        <taxon>Sordariomycetes</taxon>
        <taxon>Hypocreomycetidae</taxon>
        <taxon>Hypocreales</taxon>
        <taxon>Nectriaceae</taxon>
        <taxon>Dactylonectria</taxon>
    </lineage>
</organism>
<reference evidence="6" key="1">
    <citation type="journal article" date="2021" name="Nat. Commun.">
        <title>Genetic determinants of endophytism in the Arabidopsis root mycobiome.</title>
        <authorList>
            <person name="Mesny F."/>
            <person name="Miyauchi S."/>
            <person name="Thiergart T."/>
            <person name="Pickel B."/>
            <person name="Atanasova L."/>
            <person name="Karlsson M."/>
            <person name="Huettel B."/>
            <person name="Barry K.W."/>
            <person name="Haridas S."/>
            <person name="Chen C."/>
            <person name="Bauer D."/>
            <person name="Andreopoulos W."/>
            <person name="Pangilinan J."/>
            <person name="LaButti K."/>
            <person name="Riley R."/>
            <person name="Lipzen A."/>
            <person name="Clum A."/>
            <person name="Drula E."/>
            <person name="Henrissat B."/>
            <person name="Kohler A."/>
            <person name="Grigoriev I.V."/>
            <person name="Martin F.M."/>
            <person name="Hacquard S."/>
        </authorList>
    </citation>
    <scope>NUCLEOTIDE SEQUENCE</scope>
    <source>
        <strain evidence="6">MPI-CAGE-AT-0021</strain>
    </source>
</reference>
<sequence>MTGRHQSDPGHINEYGNEGSASSYLVQRPSTVATDSIVRRSLRSFTLQKKPAVPLESVETWCPYGLQLLHSPPEPLIDFIFVHGLRGGPIKTWTKSGNPQLYWPQAWLPRDPDLQNARIHSFGYNSDWSDSKETKLDIHDFGRSLFGEIQTSPELRKGKQNPILLIGHSMGGLVIKKAYLLAREDESAKTLADRLQCMFFIATPHRGSDAAKMLDRILKASTGSRPYVTDLNRNSGMITSINDAFRHHTDKLHLWSFYETMKTKKAGNSMMVVDRESAVIGAAHEHVNPLNADHLSVCKFESPSDSNYILLKNSLAKAAEDILGNAWGEQAEESGQQLVDLESYLLIQHYPEDDLNMVESKKTAGSCGWITGLQSITTWRDSASSSMLVHWLSGQAGAGKSVLATHLIRHLGEVGFDTCYYFFREGQKAQQTVSGFLRTLAYQMAVLHPSVRVALNNLRETGVVFDRDDELAIWRKVFVQCILPVPIGTAQFWLIDGLDECLDISKLFPLLTRAEAKFPIRLHFSSRRLPELEKLMSRFNHLSHHHIEVEDTVPDIELFIETHSQELPVEDQNRPELVKKLVMKSCGAFLWVELACEELGQVFSEDEIDEVLEHVPAGMAPLYNKILDSMAKHAQHRPLIQAALEWTVCGTRPMTIDELQAALTLDRKSKVHNVRKIVEQLCGQLLRIDSNDVVQMIHGTARDFLLNPNSETIFAVDKAAVHQRIASVCLQYLIESEMRPPRHPMLAAPPTPPSKFANYSSTSWSDHLASSSSVSNDLFALVDKFFRTNVLTWAEYTLRYRRSLYYLTRASKNLNKYLSRRAKHVSPLGGPYNYLQRWATDLLRVALKFGDNLLRYPAAIHFIVPQLCPRNSGIHQQFAHANFGPHIQGLTDADWDDCVCYIDYRNSTALCLASCEGRFAIGMKSGAVKVYQQATCQIVTTLDHGEPVHVLQFDGSSARLASSGFKHVKLWTIDGAILWWILVQSPFATMSFVQDDQILLAVDKSSNVIHRNAEDGSQRHVADAQVLSPGRRRTPQIITSADICPEGKLVALAYRGKPAQIWSTEQNVMIKECHMARDRPGVRTMAISQVLFNPNPAIELLAIAHQDLELSIFDKWSDEGNEIKSLPGDAMTLAATTDGRTLGTGDATGTIKLWDFETLTLLYCIKSNECEVKSLAFSGDGFKLYDIRDTKTKVWEPSALVRKMITEESSVSDSVTGSAPIIGRQRDDLLITYIVATADSGCLFVGRDDGSVLAYDWVTGTAVSTLYTHKTREFITNIASNSKFIASTDATGKLEVYDLVGTSVDGFRVTRRSYDKNVHGPILALEMHPTEPWLLIAQAQVLVLINLLDGTEHPIATPGYTAEDYKAWTWLRINDDKVILLGTRNDCVDTLSLENSGRAQSWRPRLNGAPLSSSIEGTHCSGDGKYVAMLLTDEITTKKSPKLLVYKTPPELATGHDKAIRDVNPILTLLNHKLKTLYGFHEDRVVFLDHDLWIWSIDLSKADGSTTLEAIEERHFFVPREFIGGNNGVDGVVTPASTIVFPKEGELAVGNHALDWPFVGASLIPKGSPKRRDFGNSMGKMS</sequence>
<dbReference type="Pfam" id="PF05057">
    <property type="entry name" value="DUF676"/>
    <property type="match status" value="1"/>
</dbReference>
<feature type="domain" description="DUF676" evidence="3">
    <location>
        <begin position="79"/>
        <end position="209"/>
    </location>
</feature>
<evidence type="ECO:0008006" key="8">
    <source>
        <dbReference type="Google" id="ProtNLM"/>
    </source>
</evidence>
<dbReference type="SUPFAM" id="SSF53474">
    <property type="entry name" value="alpha/beta-Hydrolases"/>
    <property type="match status" value="1"/>
</dbReference>
<name>A0A9P9JBE6_9HYPO</name>
<evidence type="ECO:0000259" key="3">
    <source>
        <dbReference type="Pfam" id="PF05057"/>
    </source>
</evidence>
<dbReference type="InterPro" id="IPR056884">
    <property type="entry name" value="NPHP3-like_N"/>
</dbReference>
<dbReference type="SUPFAM" id="SSF50978">
    <property type="entry name" value="WD40 repeat-like"/>
    <property type="match status" value="1"/>
</dbReference>
<evidence type="ECO:0000259" key="4">
    <source>
        <dbReference type="Pfam" id="PF22939"/>
    </source>
</evidence>
<evidence type="ECO:0000256" key="1">
    <source>
        <dbReference type="ARBA" id="ARBA00007920"/>
    </source>
</evidence>
<evidence type="ECO:0000313" key="6">
    <source>
        <dbReference type="EMBL" id="KAH7157921.1"/>
    </source>
</evidence>
<keyword evidence="7" id="KW-1185">Reference proteome</keyword>
<dbReference type="InterPro" id="IPR054471">
    <property type="entry name" value="GPIID_WHD"/>
</dbReference>
<dbReference type="Pfam" id="PF24883">
    <property type="entry name" value="NPHP3_N"/>
    <property type="match status" value="1"/>
</dbReference>